<accession>A0ABV3JTE0</accession>
<gene>
    <name evidence="2" type="ORF">AB0L16_00215</name>
</gene>
<dbReference type="Proteomes" id="UP001552594">
    <property type="component" value="Unassembled WGS sequence"/>
</dbReference>
<protein>
    <recommendedName>
        <fullName evidence="4">Integral membrane protein</fullName>
    </recommendedName>
</protein>
<dbReference type="RefSeq" id="WP_241561248.1">
    <property type="nucleotide sequence ID" value="NZ_JBFAUK010000001.1"/>
</dbReference>
<evidence type="ECO:0000256" key="1">
    <source>
        <dbReference type="SAM" id="Phobius"/>
    </source>
</evidence>
<comment type="caution">
    <text evidence="2">The sequence shown here is derived from an EMBL/GenBank/DDBJ whole genome shotgun (WGS) entry which is preliminary data.</text>
</comment>
<keyword evidence="1" id="KW-0472">Membrane</keyword>
<evidence type="ECO:0000313" key="3">
    <source>
        <dbReference type="Proteomes" id="UP001552594"/>
    </source>
</evidence>
<organism evidence="2 3">
    <name type="scientific">Streptomyces orinoci</name>
    <name type="common">Streptoverticillium orinoci</name>
    <dbReference type="NCBI Taxonomy" id="67339"/>
    <lineage>
        <taxon>Bacteria</taxon>
        <taxon>Bacillati</taxon>
        <taxon>Actinomycetota</taxon>
        <taxon>Actinomycetes</taxon>
        <taxon>Kitasatosporales</taxon>
        <taxon>Streptomycetaceae</taxon>
        <taxon>Streptomyces</taxon>
    </lineage>
</organism>
<keyword evidence="1" id="KW-1133">Transmembrane helix</keyword>
<evidence type="ECO:0000313" key="2">
    <source>
        <dbReference type="EMBL" id="MEV5504895.1"/>
    </source>
</evidence>
<sequence length="131" mass="14085">MPERSSLLWGLLGFLGGAVWARRRGFVPLVLALLALVGTALLHTVAPWSGFFLAALAAVPMVWLVVVQQRHPAARRSVLGWRLALALLATSVLAWLALAVCFGPLAEPLGLWLLATALAAQAAWLLVRRPH</sequence>
<keyword evidence="1" id="KW-0812">Transmembrane</keyword>
<reference evidence="2 3" key="1">
    <citation type="submission" date="2024-06" db="EMBL/GenBank/DDBJ databases">
        <title>The Natural Products Discovery Center: Release of the First 8490 Sequenced Strains for Exploring Actinobacteria Biosynthetic Diversity.</title>
        <authorList>
            <person name="Kalkreuter E."/>
            <person name="Kautsar S.A."/>
            <person name="Yang D."/>
            <person name="Bader C.D."/>
            <person name="Teijaro C.N."/>
            <person name="Fluegel L."/>
            <person name="Davis C.M."/>
            <person name="Simpson J.R."/>
            <person name="Lauterbach L."/>
            <person name="Steele A.D."/>
            <person name="Gui C."/>
            <person name="Meng S."/>
            <person name="Li G."/>
            <person name="Viehrig K."/>
            <person name="Ye F."/>
            <person name="Su P."/>
            <person name="Kiefer A.F."/>
            <person name="Nichols A."/>
            <person name="Cepeda A.J."/>
            <person name="Yan W."/>
            <person name="Fan B."/>
            <person name="Jiang Y."/>
            <person name="Adhikari A."/>
            <person name="Zheng C.-J."/>
            <person name="Schuster L."/>
            <person name="Cowan T.M."/>
            <person name="Smanski M.J."/>
            <person name="Chevrette M.G."/>
            <person name="De Carvalho L.P.S."/>
            <person name="Shen B."/>
        </authorList>
    </citation>
    <scope>NUCLEOTIDE SEQUENCE [LARGE SCALE GENOMIC DNA]</scope>
    <source>
        <strain evidence="2 3">NPDC052347</strain>
    </source>
</reference>
<proteinExistence type="predicted"/>
<dbReference type="EMBL" id="JBFAUK010000001">
    <property type="protein sequence ID" value="MEV5504895.1"/>
    <property type="molecule type" value="Genomic_DNA"/>
</dbReference>
<keyword evidence="3" id="KW-1185">Reference proteome</keyword>
<name>A0ABV3JTE0_STRON</name>
<evidence type="ECO:0008006" key="4">
    <source>
        <dbReference type="Google" id="ProtNLM"/>
    </source>
</evidence>
<feature type="transmembrane region" description="Helical" evidence="1">
    <location>
        <begin position="79"/>
        <end position="97"/>
    </location>
</feature>
<feature type="transmembrane region" description="Helical" evidence="1">
    <location>
        <begin position="45"/>
        <end position="67"/>
    </location>
</feature>
<feature type="transmembrane region" description="Helical" evidence="1">
    <location>
        <begin position="109"/>
        <end position="127"/>
    </location>
</feature>